<keyword evidence="4 7" id="KW-1133">Transmembrane helix</keyword>
<feature type="region of interest" description="Disordered" evidence="6">
    <location>
        <begin position="130"/>
        <end position="172"/>
    </location>
</feature>
<feature type="domain" description="SPX" evidence="9">
    <location>
        <begin position="1"/>
        <end position="461"/>
    </location>
</feature>
<keyword evidence="5 7" id="KW-0472">Membrane</keyword>
<dbReference type="EMBL" id="JAAAJB010000348">
    <property type="protein sequence ID" value="KAG0257760.1"/>
    <property type="molecule type" value="Genomic_DNA"/>
</dbReference>
<comment type="similarity">
    <text evidence="2">Belongs to the SYG1 (TC 2.A.94) family.</text>
</comment>
<evidence type="ECO:0000256" key="3">
    <source>
        <dbReference type="ARBA" id="ARBA00022692"/>
    </source>
</evidence>
<dbReference type="InterPro" id="IPR004331">
    <property type="entry name" value="SPX_dom"/>
</dbReference>
<feature type="compositionally biased region" description="Low complexity" evidence="6">
    <location>
        <begin position="95"/>
        <end position="106"/>
    </location>
</feature>
<feature type="compositionally biased region" description="Low complexity" evidence="6">
    <location>
        <begin position="976"/>
        <end position="989"/>
    </location>
</feature>
<feature type="compositionally biased region" description="Polar residues" evidence="6">
    <location>
        <begin position="51"/>
        <end position="60"/>
    </location>
</feature>
<dbReference type="Proteomes" id="UP000807716">
    <property type="component" value="Unassembled WGS sequence"/>
</dbReference>
<evidence type="ECO:0000256" key="7">
    <source>
        <dbReference type="SAM" id="Phobius"/>
    </source>
</evidence>
<feature type="transmembrane region" description="Helical" evidence="7">
    <location>
        <begin position="629"/>
        <end position="651"/>
    </location>
</feature>
<dbReference type="GO" id="GO:0016036">
    <property type="term" value="P:cellular response to phosphate starvation"/>
    <property type="evidence" value="ECO:0007669"/>
    <property type="project" value="TreeGrafter"/>
</dbReference>
<dbReference type="Pfam" id="PF03124">
    <property type="entry name" value="EXS"/>
    <property type="match status" value="1"/>
</dbReference>
<sequence>MKFAKCLQEEIVPEWRKAYINYKQGKKLLKAIEKALDDEAQELVKGIEGSNLESVPTPISTYGRRRRLRSERQGSTASTKRSAPMEEVHSPPTSPTLTFSPDPTTPIVQRPLGQSRNYSSITNILSVAEGKQPAQQAQPEGSLSSPLLPSPDQDGSTAPEESSAQGTTVQGSVDFVPQERPRLFKSGSQFGQAALTQGSQMLRSLSRRFTIVQPNLYALKPRDVTLQEGQTIHDIYDQLLPEERVFFDFLDGQLKMVNDFYREKEEDAVTKLKVIKQQIFVADEWKRRHDQKVAKAEAEQGWYQNEWSKVRSGIDSLMRIDTSTTENIIIRSSFQAPAGAAAATAATTGAIPVGDFGKRGLNQRNFRQYDSEGGRVHGGPHATDLEQEAMQAHLVELERENRRQHLNHKVARTRIKAALYEYYRSLEMLKNYKVLNHTGFAKILKKFDKTAGWRASKTYVNTKLQSSYLVTSSILADLIAETEEVFIDTFEKGHRRRGMAKLRIPDSKNQTHHVVTTRIGFYIGLAAPLMVQAVQSAFSEETEREIPIWHSLLLVYGGLFITILFACLFGINMYVWSKARINYKFIFEFDPRDNLDFHEYFELPVFFMLLLTLAVYLDFGTKYTQHVATAYWPLIFMSITLFILFCPLPVFHFTSRRWFIASIGRILASGYYRVEFRDFFLADEMNSLSYSIEQFEFAMCAYVNEWEDLGLQCQTSRMWITPFLTALPPWFRFLQCLRRYRDTFEWFPHLINAGKYSASLINQFVYFSYRHYGGMQLKSMWIFCSFVTSIYTFGWDVYMDWGLFRFGKYGGGAVGRPFLRAELVYPHRWVYYAAIVFDFVGRFSWLSRLLLPGVTVHLLSFSLAMLEMLRRWVWNFFRLENEHINNVGQFRAIKDIPLPFHIRVHGDSDDEDDEDDEREQLQNREGAAAAAKSAGTRPASALDGGRPAHPERWGSGFSGTSGAQRSSTMPVTGVPSRSSSSNLSQSLGSEGDNGGGVDQQGLFEVSRTSDFVDTAVAETGFHETPSPASVAAELEEANASIIRRGRFYNRRDFDSRFLDGDDDGILGSRVTRSMSLNAAFPSSLSSGHMPGLLQTVLGVNQGGGEEGGLAAPQPRRQYSAGGIGARMRNTIFGRRTSSDDDYDTEEEEVV</sequence>
<dbReference type="GO" id="GO:0005886">
    <property type="term" value="C:plasma membrane"/>
    <property type="evidence" value="ECO:0007669"/>
    <property type="project" value="TreeGrafter"/>
</dbReference>
<dbReference type="Pfam" id="PF03105">
    <property type="entry name" value="SPX"/>
    <property type="match status" value="1"/>
</dbReference>
<accession>A0A9P6U396</accession>
<evidence type="ECO:0000256" key="4">
    <source>
        <dbReference type="ARBA" id="ARBA00022989"/>
    </source>
</evidence>
<dbReference type="CDD" id="cd14475">
    <property type="entry name" value="SPX_SYG1_like"/>
    <property type="match status" value="1"/>
</dbReference>
<organism evidence="10 11">
    <name type="scientific">Actinomortierella ambigua</name>
    <dbReference type="NCBI Taxonomy" id="1343610"/>
    <lineage>
        <taxon>Eukaryota</taxon>
        <taxon>Fungi</taxon>
        <taxon>Fungi incertae sedis</taxon>
        <taxon>Mucoromycota</taxon>
        <taxon>Mortierellomycotina</taxon>
        <taxon>Mortierellomycetes</taxon>
        <taxon>Mortierellales</taxon>
        <taxon>Mortierellaceae</taxon>
        <taxon>Actinomortierella</taxon>
    </lineage>
</organism>
<dbReference type="GO" id="GO:0000822">
    <property type="term" value="F:inositol hexakisphosphate binding"/>
    <property type="evidence" value="ECO:0007669"/>
    <property type="project" value="TreeGrafter"/>
</dbReference>
<proteinExistence type="inferred from homology"/>
<dbReference type="AlphaFoldDB" id="A0A9P6U396"/>
<feature type="transmembrane region" description="Helical" evidence="7">
    <location>
        <begin position="780"/>
        <end position="798"/>
    </location>
</feature>
<evidence type="ECO:0000256" key="1">
    <source>
        <dbReference type="ARBA" id="ARBA00004141"/>
    </source>
</evidence>
<gene>
    <name evidence="10" type="ORF">DFQ27_004942</name>
</gene>
<feature type="transmembrane region" description="Helical" evidence="7">
    <location>
        <begin position="553"/>
        <end position="576"/>
    </location>
</feature>
<name>A0A9P6U396_9FUNG</name>
<reference evidence="10" key="1">
    <citation type="journal article" date="2020" name="Fungal Divers.">
        <title>Resolving the Mortierellaceae phylogeny through synthesis of multi-gene phylogenetics and phylogenomics.</title>
        <authorList>
            <person name="Vandepol N."/>
            <person name="Liber J."/>
            <person name="Desiro A."/>
            <person name="Na H."/>
            <person name="Kennedy M."/>
            <person name="Barry K."/>
            <person name="Grigoriev I.V."/>
            <person name="Miller A.N."/>
            <person name="O'Donnell K."/>
            <person name="Stajich J.E."/>
            <person name="Bonito G."/>
        </authorList>
    </citation>
    <scope>NUCLEOTIDE SEQUENCE</scope>
    <source>
        <strain evidence="10">BC1065</strain>
    </source>
</reference>
<feature type="compositionally biased region" description="Low complexity" evidence="6">
    <location>
        <begin position="927"/>
        <end position="941"/>
    </location>
</feature>
<dbReference type="OrthoDB" id="9970435at2759"/>
<keyword evidence="11" id="KW-1185">Reference proteome</keyword>
<feature type="compositionally biased region" description="Polar residues" evidence="6">
    <location>
        <begin position="958"/>
        <end position="970"/>
    </location>
</feature>
<protein>
    <submittedName>
        <fullName evidence="10">Uncharacterized protein</fullName>
    </submittedName>
</protein>
<comment type="subcellular location">
    <subcellularLocation>
        <location evidence="1">Membrane</location>
        <topology evidence="1">Multi-pass membrane protein</topology>
    </subcellularLocation>
</comment>
<evidence type="ECO:0000313" key="11">
    <source>
        <dbReference type="Proteomes" id="UP000807716"/>
    </source>
</evidence>
<feature type="region of interest" description="Disordered" evidence="6">
    <location>
        <begin position="904"/>
        <end position="1000"/>
    </location>
</feature>
<dbReference type="InterPro" id="IPR004342">
    <property type="entry name" value="EXS_C"/>
</dbReference>
<dbReference type="GO" id="GO:0005794">
    <property type="term" value="C:Golgi apparatus"/>
    <property type="evidence" value="ECO:0007669"/>
    <property type="project" value="TreeGrafter"/>
</dbReference>
<comment type="caution">
    <text evidence="10">The sequence shown here is derived from an EMBL/GenBank/DDBJ whole genome shotgun (WGS) entry which is preliminary data.</text>
</comment>
<dbReference type="PANTHER" id="PTHR10783:SF103">
    <property type="entry name" value="SOLUTE CARRIER FAMILY 53 MEMBER 1"/>
    <property type="match status" value="1"/>
</dbReference>
<dbReference type="PANTHER" id="PTHR10783">
    <property type="entry name" value="XENOTROPIC AND POLYTROPIC RETROVIRUS RECEPTOR 1-RELATED"/>
    <property type="match status" value="1"/>
</dbReference>
<feature type="domain" description="EXS" evidence="8">
    <location>
        <begin position="712"/>
        <end position="910"/>
    </location>
</feature>
<evidence type="ECO:0000259" key="9">
    <source>
        <dbReference type="PROSITE" id="PS51382"/>
    </source>
</evidence>
<feature type="compositionally biased region" description="Low complexity" evidence="6">
    <location>
        <begin position="142"/>
        <end position="151"/>
    </location>
</feature>
<feature type="region of interest" description="Disordered" evidence="6">
    <location>
        <begin position="51"/>
        <end position="115"/>
    </location>
</feature>
<keyword evidence="3 7" id="KW-0812">Transmembrane</keyword>
<dbReference type="GO" id="GO:0006817">
    <property type="term" value="P:phosphate ion transport"/>
    <property type="evidence" value="ECO:0007669"/>
    <property type="project" value="TreeGrafter"/>
</dbReference>
<feature type="transmembrane region" description="Helical" evidence="7">
    <location>
        <begin position="597"/>
        <end position="617"/>
    </location>
</feature>
<feature type="compositionally biased region" description="Acidic residues" evidence="6">
    <location>
        <begin position="1139"/>
        <end position="1150"/>
    </location>
</feature>
<evidence type="ECO:0000256" key="5">
    <source>
        <dbReference type="ARBA" id="ARBA00023136"/>
    </source>
</evidence>
<evidence type="ECO:0000259" key="8">
    <source>
        <dbReference type="PROSITE" id="PS51380"/>
    </source>
</evidence>
<feature type="compositionally biased region" description="Polar residues" evidence="6">
    <location>
        <begin position="153"/>
        <end position="171"/>
    </location>
</feature>
<evidence type="ECO:0000313" key="10">
    <source>
        <dbReference type="EMBL" id="KAG0257760.1"/>
    </source>
</evidence>
<feature type="region of interest" description="Disordered" evidence="6">
    <location>
        <begin position="1104"/>
        <end position="1150"/>
    </location>
</feature>
<feature type="compositionally biased region" description="Acidic residues" evidence="6">
    <location>
        <begin position="908"/>
        <end position="918"/>
    </location>
</feature>
<evidence type="ECO:0000256" key="6">
    <source>
        <dbReference type="SAM" id="MobiDB-lite"/>
    </source>
</evidence>
<dbReference type="PROSITE" id="PS51382">
    <property type="entry name" value="SPX"/>
    <property type="match status" value="1"/>
</dbReference>
<dbReference type="PROSITE" id="PS51380">
    <property type="entry name" value="EXS"/>
    <property type="match status" value="1"/>
</dbReference>
<evidence type="ECO:0000256" key="2">
    <source>
        <dbReference type="ARBA" id="ARBA00009665"/>
    </source>
</evidence>